<dbReference type="InterPro" id="IPR018745">
    <property type="entry name" value="MpsC"/>
</dbReference>
<dbReference type="KEGG" id="tsin:OXH18_01635"/>
<dbReference type="Proteomes" id="UP001163152">
    <property type="component" value="Chromosome"/>
</dbReference>
<dbReference type="AlphaFoldDB" id="A0A9E9CBK8"/>
<dbReference type="Pfam" id="PF10057">
    <property type="entry name" value="MpsC"/>
    <property type="match status" value="1"/>
</dbReference>
<dbReference type="RefSeq" id="WP_268610685.1">
    <property type="nucleotide sequence ID" value="NZ_CP113797.1"/>
</dbReference>
<evidence type="ECO:0000313" key="2">
    <source>
        <dbReference type="EMBL" id="WAL60725.1"/>
    </source>
</evidence>
<name>A0A9E9CBK8_9CYAN</name>
<evidence type="ECO:0000313" key="3">
    <source>
        <dbReference type="Proteomes" id="UP001163152"/>
    </source>
</evidence>
<proteinExistence type="predicted"/>
<feature type="domain" description="Na+-translocating membrane potential-generating system MpsC" evidence="1">
    <location>
        <begin position="7"/>
        <end position="115"/>
    </location>
</feature>
<keyword evidence="3" id="KW-1185">Reference proteome</keyword>
<evidence type="ECO:0000259" key="1">
    <source>
        <dbReference type="Pfam" id="PF10057"/>
    </source>
</evidence>
<reference evidence="2" key="1">
    <citation type="submission" date="2022-12" db="EMBL/GenBank/DDBJ databases">
        <title>Polyphasic identification of a Novel Hot-Spring Cyanobacterium Ocullathermofonsia sinensis gen nov. sp. nov. and Genomic Insights on its Adaptations to the Thermal Habitat.</title>
        <authorList>
            <person name="Daroch M."/>
            <person name="Tang J."/>
            <person name="Jiang Y."/>
        </authorList>
    </citation>
    <scope>NUCLEOTIDE SEQUENCE</scope>
    <source>
        <strain evidence="2">PKUAC-SCTA174</strain>
    </source>
</reference>
<gene>
    <name evidence="2" type="ORF">OXH18_01635</name>
</gene>
<protein>
    <submittedName>
        <fullName evidence="2">DUF2294 domain-containing protein</fullName>
    </submittedName>
</protein>
<organism evidence="2 3">
    <name type="scientific">Thermocoleostomius sinensis A174</name>
    <dbReference type="NCBI Taxonomy" id="2016057"/>
    <lineage>
        <taxon>Bacteria</taxon>
        <taxon>Bacillati</taxon>
        <taxon>Cyanobacteriota</taxon>
        <taxon>Cyanophyceae</taxon>
        <taxon>Oculatellales</taxon>
        <taxon>Oculatellaceae</taxon>
        <taxon>Thermocoleostomius</taxon>
    </lineage>
</organism>
<dbReference type="EMBL" id="CP113797">
    <property type="protein sequence ID" value="WAL60725.1"/>
    <property type="molecule type" value="Genomic_DNA"/>
</dbReference>
<accession>A0A9E9CBK8</accession>
<sequence length="135" mass="14852">MNTSIPTNGQLERTLSQRIQALYRDELGHRTGKITCSLCGSKAVIVIEDSITQPEQILAKEGQTTLAEEVRSELDDAIQPRLKQLIEEVLNVEVIDLLSDATLETGRTGIIAVLKMEPTVRASSATQRLKTRAPL</sequence>